<dbReference type="PROSITE" id="PS00134">
    <property type="entry name" value="TRYPSIN_HIS"/>
    <property type="match status" value="1"/>
</dbReference>
<evidence type="ECO:0000259" key="7">
    <source>
        <dbReference type="PROSITE" id="PS50240"/>
    </source>
</evidence>
<keyword evidence="4" id="KW-0720">Serine protease</keyword>
<dbReference type="eggNOG" id="KOG3627">
    <property type="taxonomic scope" value="Eukaryota"/>
</dbReference>
<evidence type="ECO:0000256" key="3">
    <source>
        <dbReference type="ARBA" id="ARBA00022801"/>
    </source>
</evidence>
<dbReference type="InterPro" id="IPR050430">
    <property type="entry name" value="Peptidase_S1"/>
</dbReference>
<dbReference type="Pfam" id="PF00089">
    <property type="entry name" value="Trypsin"/>
    <property type="match status" value="1"/>
</dbReference>
<dbReference type="GO" id="GO:0004252">
    <property type="term" value="F:serine-type endopeptidase activity"/>
    <property type="evidence" value="ECO:0007669"/>
    <property type="project" value="InterPro"/>
</dbReference>
<keyword evidence="2" id="KW-0645">Protease</keyword>
<evidence type="ECO:0000256" key="6">
    <source>
        <dbReference type="SAM" id="SignalP"/>
    </source>
</evidence>
<feature type="chain" id="PRO_5044560176" description="Peptidase S1 domain-containing protein" evidence="6">
    <location>
        <begin position="17"/>
        <end position="251"/>
    </location>
</feature>
<dbReference type="VEuPathDB" id="VectorBase:MDOA003692"/>
<name>A0A1I8MD58_MUSDO</name>
<feature type="domain" description="Peptidase S1" evidence="7">
    <location>
        <begin position="33"/>
        <end position="249"/>
    </location>
</feature>
<protein>
    <recommendedName>
        <fullName evidence="7">Peptidase S1 domain-containing protein</fullName>
    </recommendedName>
</protein>
<dbReference type="GO" id="GO:0006508">
    <property type="term" value="P:proteolysis"/>
    <property type="evidence" value="ECO:0007669"/>
    <property type="project" value="UniProtKB-KW"/>
</dbReference>
<evidence type="ECO:0000256" key="5">
    <source>
        <dbReference type="ARBA" id="ARBA00023157"/>
    </source>
</evidence>
<keyword evidence="5" id="KW-1015">Disulfide bond</keyword>
<dbReference type="PANTHER" id="PTHR24276">
    <property type="entry name" value="POLYSERASE-RELATED"/>
    <property type="match status" value="1"/>
</dbReference>
<dbReference type="VEuPathDB" id="VectorBase:MDOMA2_017373"/>
<evidence type="ECO:0000256" key="4">
    <source>
        <dbReference type="ARBA" id="ARBA00022825"/>
    </source>
</evidence>
<dbReference type="PROSITE" id="PS50240">
    <property type="entry name" value="TRYPSIN_DOM"/>
    <property type="match status" value="1"/>
</dbReference>
<dbReference type="AlphaFoldDB" id="A0A1I8MD58"/>
<dbReference type="CDD" id="cd00190">
    <property type="entry name" value="Tryp_SPc"/>
    <property type="match status" value="1"/>
</dbReference>
<reference evidence="8" key="1">
    <citation type="submission" date="2020-05" db="UniProtKB">
        <authorList>
            <consortium name="EnsemblMetazoa"/>
        </authorList>
    </citation>
    <scope>IDENTIFICATION</scope>
    <source>
        <strain evidence="8">Aabys</strain>
    </source>
</reference>
<keyword evidence="6" id="KW-0732">Signal</keyword>
<dbReference type="STRING" id="7370.A0A1I8MD58"/>
<organism evidence="8">
    <name type="scientific">Musca domestica</name>
    <name type="common">House fly</name>
    <dbReference type="NCBI Taxonomy" id="7370"/>
    <lineage>
        <taxon>Eukaryota</taxon>
        <taxon>Metazoa</taxon>
        <taxon>Ecdysozoa</taxon>
        <taxon>Arthropoda</taxon>
        <taxon>Hexapoda</taxon>
        <taxon>Insecta</taxon>
        <taxon>Pterygota</taxon>
        <taxon>Neoptera</taxon>
        <taxon>Endopterygota</taxon>
        <taxon>Diptera</taxon>
        <taxon>Brachycera</taxon>
        <taxon>Muscomorpha</taxon>
        <taxon>Muscoidea</taxon>
        <taxon>Muscidae</taxon>
        <taxon>Musca</taxon>
    </lineage>
</organism>
<dbReference type="SUPFAM" id="SSF50494">
    <property type="entry name" value="Trypsin-like serine proteases"/>
    <property type="match status" value="1"/>
</dbReference>
<comment type="similarity">
    <text evidence="1">Belongs to the peptidase S1 family.</text>
</comment>
<gene>
    <name evidence="8" type="primary">101888144</name>
</gene>
<evidence type="ECO:0000256" key="2">
    <source>
        <dbReference type="ARBA" id="ARBA00022670"/>
    </source>
</evidence>
<proteinExistence type="inferred from homology"/>
<accession>A0A1I8MD58</accession>
<dbReference type="FunFam" id="2.40.10.10:FF:000034">
    <property type="entry name" value="Eupolytin"/>
    <property type="match status" value="1"/>
</dbReference>
<dbReference type="SMART" id="SM00020">
    <property type="entry name" value="Tryp_SPc"/>
    <property type="match status" value="1"/>
</dbReference>
<dbReference type="PRINTS" id="PR00722">
    <property type="entry name" value="CHYMOTRYPSIN"/>
</dbReference>
<feature type="signal peptide" evidence="6">
    <location>
        <begin position="1"/>
        <end position="16"/>
    </location>
</feature>
<dbReference type="InterPro" id="IPR001314">
    <property type="entry name" value="Peptidase_S1A"/>
</dbReference>
<keyword evidence="3" id="KW-0378">Hydrolase</keyword>
<dbReference type="Gene3D" id="2.40.10.10">
    <property type="entry name" value="Trypsin-like serine proteases"/>
    <property type="match status" value="1"/>
</dbReference>
<sequence>MIKLLILFILALIVFASYDPDGYRRNSNSLPRIINGIPIAEANFVVSIRVFGTYKCVGSLVSPRHVVTAAHCVAGRWPITLTVMGGSTLLSEQRIKRYVRKVFIPKDYNRPALNKDLAVLVLTSNMRGENISTIQLCNSKSFPQLNVYGWGRTRYKDSSNRLRMVQVPFVEQKQCRQAFKYFMRITPSMFCAGDLRYRDACNGDSGGPAIYDNRLCGVVSWGRECASNIYPGVYTNINAVKRFIENVVENY</sequence>
<evidence type="ECO:0000256" key="1">
    <source>
        <dbReference type="ARBA" id="ARBA00007664"/>
    </source>
</evidence>
<dbReference type="InterPro" id="IPR018114">
    <property type="entry name" value="TRYPSIN_HIS"/>
</dbReference>
<evidence type="ECO:0000313" key="8">
    <source>
        <dbReference type="EnsemblMetazoa" id="MDOA003692-PA"/>
    </source>
</evidence>
<dbReference type="InterPro" id="IPR001254">
    <property type="entry name" value="Trypsin_dom"/>
</dbReference>
<dbReference type="EnsemblMetazoa" id="MDOA003692-RA">
    <property type="protein sequence ID" value="MDOA003692-PA"/>
    <property type="gene ID" value="MDOA003692"/>
</dbReference>
<dbReference type="PANTHER" id="PTHR24276:SF94">
    <property type="entry name" value="AT20289P-RELATED"/>
    <property type="match status" value="1"/>
</dbReference>
<dbReference type="InterPro" id="IPR009003">
    <property type="entry name" value="Peptidase_S1_PA"/>
</dbReference>
<dbReference type="InterPro" id="IPR043504">
    <property type="entry name" value="Peptidase_S1_PA_chymotrypsin"/>
</dbReference>